<dbReference type="PANTHER" id="PTHR45736">
    <property type="entry name" value="ZINC FINGER MYM-TYPE PROTEIN"/>
    <property type="match status" value="1"/>
</dbReference>
<accession>A0A673T5V4</accession>
<dbReference type="SUPFAM" id="SSF57716">
    <property type="entry name" value="Glucocorticoid receptor-like (DNA-binding domain)"/>
    <property type="match status" value="1"/>
</dbReference>
<evidence type="ECO:0000256" key="2">
    <source>
        <dbReference type="SAM" id="Phobius"/>
    </source>
</evidence>
<keyword evidence="2" id="KW-0472">Membrane</keyword>
<dbReference type="AlphaFoldDB" id="A0A673T5V4"/>
<organism evidence="3 4">
    <name type="scientific">Suricata suricatta</name>
    <name type="common">Meerkat</name>
    <dbReference type="NCBI Taxonomy" id="37032"/>
    <lineage>
        <taxon>Eukaryota</taxon>
        <taxon>Metazoa</taxon>
        <taxon>Chordata</taxon>
        <taxon>Craniata</taxon>
        <taxon>Vertebrata</taxon>
        <taxon>Euteleostomi</taxon>
        <taxon>Mammalia</taxon>
        <taxon>Eutheria</taxon>
        <taxon>Laurasiatheria</taxon>
        <taxon>Carnivora</taxon>
        <taxon>Feliformia</taxon>
        <taxon>Herpestidae</taxon>
        <taxon>Suricata</taxon>
    </lineage>
</organism>
<sequence length="169" mass="18573">MKEPLDGECGEAMAPQQGLLDKIKEEPDNAQEYGYAPKPKTQESELKISAVFSVSDGPLAQQLTPGFQFSFASSGPNILLPSVPALAIHVFCSGCKRMLYKGQTAYHKTGSTQLFCSTRCITGYPSPVCVPPPPRKTCTHCSKYKMLNYISFYFTLLVCIFSSNMLLLL</sequence>
<evidence type="ECO:0000313" key="3">
    <source>
        <dbReference type="Ensembl" id="ENSSSUP00005008702.1"/>
    </source>
</evidence>
<evidence type="ECO:0000313" key="4">
    <source>
        <dbReference type="Proteomes" id="UP000472268"/>
    </source>
</evidence>
<reference evidence="3 4" key="1">
    <citation type="submission" date="2019-05" db="EMBL/GenBank/DDBJ databases">
        <title>A Chromosome-scale Meerkat (S. suricatta) Genome Assembly.</title>
        <authorList>
            <person name="Dudchenko O."/>
            <person name="Lieberman Aiden E."/>
            <person name="Tung J."/>
            <person name="Barreiro L.B."/>
            <person name="Clutton-Brock T.H."/>
        </authorList>
    </citation>
    <scope>NUCLEOTIDE SEQUENCE [LARGE SCALE GENOMIC DNA]</scope>
</reference>
<evidence type="ECO:0000256" key="1">
    <source>
        <dbReference type="SAM" id="MobiDB-lite"/>
    </source>
</evidence>
<feature type="region of interest" description="Disordered" evidence="1">
    <location>
        <begin position="1"/>
        <end position="41"/>
    </location>
</feature>
<keyword evidence="2" id="KW-1133">Transmembrane helix</keyword>
<feature type="transmembrane region" description="Helical" evidence="2">
    <location>
        <begin position="146"/>
        <end position="168"/>
    </location>
</feature>
<dbReference type="Proteomes" id="UP000472268">
    <property type="component" value="Chromosome 8"/>
</dbReference>
<name>A0A673T5V4_SURSU</name>
<gene>
    <name evidence="3" type="primary">ZMYM6</name>
</gene>
<keyword evidence="2" id="KW-0812">Transmembrane</keyword>
<dbReference type="Ensembl" id="ENSSSUT00005010017.1">
    <property type="protein sequence ID" value="ENSSSUP00005008702.1"/>
    <property type="gene ID" value="ENSSSUG00005005623.1"/>
</dbReference>
<reference evidence="3" key="3">
    <citation type="submission" date="2025-09" db="UniProtKB">
        <authorList>
            <consortium name="Ensembl"/>
        </authorList>
    </citation>
    <scope>IDENTIFICATION</scope>
</reference>
<reference evidence="3" key="2">
    <citation type="submission" date="2025-08" db="UniProtKB">
        <authorList>
            <consortium name="Ensembl"/>
        </authorList>
    </citation>
    <scope>IDENTIFICATION</scope>
</reference>
<proteinExistence type="predicted"/>
<keyword evidence="4" id="KW-1185">Reference proteome</keyword>
<protein>
    <submittedName>
        <fullName evidence="3">Zinc finger MYM-type containing 6</fullName>
    </submittedName>
</protein>
<dbReference type="PANTHER" id="PTHR45736:SF9">
    <property type="entry name" value="ZINC FINGER MYM-TYPE PROTEIN 6"/>
    <property type="match status" value="1"/>
</dbReference>
<dbReference type="InterPro" id="IPR051284">
    <property type="entry name" value="ZnF_MYMT-QRICH1"/>
</dbReference>